<reference evidence="1 2" key="1">
    <citation type="submission" date="2018-03" db="EMBL/GenBank/DDBJ databases">
        <title>Finding Nemo's genes: A chromosome-scale reference assembly of the genome of the orange clownfish Amphiprion percula.</title>
        <authorList>
            <person name="Lehmann R."/>
        </authorList>
    </citation>
    <scope>NUCLEOTIDE SEQUENCE</scope>
</reference>
<evidence type="ECO:0000313" key="1">
    <source>
        <dbReference type="Ensembl" id="ENSAPEP00000007230.1"/>
    </source>
</evidence>
<proteinExistence type="predicted"/>
<dbReference type="AlphaFoldDB" id="A0A3P8S5E5"/>
<name>A0A3P8S5E5_AMPPE</name>
<dbReference type="Proteomes" id="UP000265080">
    <property type="component" value="Chromosome 21"/>
</dbReference>
<evidence type="ECO:0000313" key="2">
    <source>
        <dbReference type="Proteomes" id="UP000265080"/>
    </source>
</evidence>
<dbReference type="Ensembl" id="ENSAPET00000007434.1">
    <property type="protein sequence ID" value="ENSAPEP00000007230.1"/>
    <property type="gene ID" value="ENSAPEG00000005211.1"/>
</dbReference>
<reference evidence="1" key="3">
    <citation type="submission" date="2025-09" db="UniProtKB">
        <authorList>
            <consortium name="Ensembl"/>
        </authorList>
    </citation>
    <scope>IDENTIFICATION</scope>
</reference>
<protein>
    <submittedName>
        <fullName evidence="1">Uncharacterized protein</fullName>
    </submittedName>
</protein>
<sequence>MWHTNVGCQAGLVALLKSKQRGEEKDKNVIVRDDGVGRERGQVSGGFLTHFSPCSPLLLQSPLWLQRVSDRFPCYHCLHCLAALEHYDQAGGSQLSFCYSFPSSAIAFALSPSLSLSAILSRSLSHEVV</sequence>
<organism evidence="1 2">
    <name type="scientific">Amphiprion percula</name>
    <name type="common">Orange clownfish</name>
    <name type="synonym">Lutjanus percula</name>
    <dbReference type="NCBI Taxonomy" id="161767"/>
    <lineage>
        <taxon>Eukaryota</taxon>
        <taxon>Metazoa</taxon>
        <taxon>Chordata</taxon>
        <taxon>Craniata</taxon>
        <taxon>Vertebrata</taxon>
        <taxon>Euteleostomi</taxon>
        <taxon>Actinopterygii</taxon>
        <taxon>Neopterygii</taxon>
        <taxon>Teleostei</taxon>
        <taxon>Neoteleostei</taxon>
        <taxon>Acanthomorphata</taxon>
        <taxon>Ovalentaria</taxon>
        <taxon>Pomacentridae</taxon>
        <taxon>Amphiprion</taxon>
    </lineage>
</organism>
<accession>A0A3P8S5E5</accession>
<reference evidence="1" key="2">
    <citation type="submission" date="2025-08" db="UniProtKB">
        <authorList>
            <consortium name="Ensembl"/>
        </authorList>
    </citation>
    <scope>IDENTIFICATION</scope>
</reference>
<keyword evidence="2" id="KW-1185">Reference proteome</keyword>